<dbReference type="PROSITE" id="PS51462">
    <property type="entry name" value="NUDIX"/>
    <property type="match status" value="1"/>
</dbReference>
<reference evidence="2 3" key="1">
    <citation type="submission" date="2006-06" db="EMBL/GenBank/DDBJ databases">
        <title>Complete sequence of Rubrobacter xylanophilus DSM 9941.</title>
        <authorList>
            <consortium name="US DOE Joint Genome Institute"/>
            <person name="Copeland A."/>
            <person name="Lucas S."/>
            <person name="Lapidus A."/>
            <person name="Barry K."/>
            <person name="Detter J.C."/>
            <person name="Glavina del Rio T."/>
            <person name="Hammon N."/>
            <person name="Israni S."/>
            <person name="Dalin E."/>
            <person name="Tice H."/>
            <person name="Pitluck S."/>
            <person name="Munk A.C."/>
            <person name="Brettin T."/>
            <person name="Bruce D."/>
            <person name="Han C."/>
            <person name="Tapia R."/>
            <person name="Gilna P."/>
            <person name="Schmutz J."/>
            <person name="Larimer F."/>
            <person name="Land M."/>
            <person name="Hauser L."/>
            <person name="Kyrpides N."/>
            <person name="Lykidis A."/>
            <person name="da Costa M.S."/>
            <person name="Rainey F.A."/>
            <person name="Empadinhas N."/>
            <person name="Jolivet E."/>
            <person name="Battista J.R."/>
            <person name="Richardson P."/>
        </authorList>
    </citation>
    <scope>NUCLEOTIDE SEQUENCE [LARGE SCALE GENOMIC DNA]</scope>
    <source>
        <strain evidence="3">DSM 9941 / NBRC 16129 / PRD-1</strain>
    </source>
</reference>
<feature type="domain" description="Nudix hydrolase" evidence="1">
    <location>
        <begin position="29"/>
        <end position="169"/>
    </location>
</feature>
<evidence type="ECO:0000313" key="3">
    <source>
        <dbReference type="Proteomes" id="UP000006637"/>
    </source>
</evidence>
<gene>
    <name evidence="2" type="ordered locus">Rxyl_2765</name>
</gene>
<name>Q1ASE9_RUBXD</name>
<keyword evidence="3" id="KW-1185">Reference proteome</keyword>
<dbReference type="STRING" id="266117.Rxyl_2765"/>
<dbReference type="PANTHER" id="PTHR10885:SF0">
    <property type="entry name" value="ISOPENTENYL-DIPHOSPHATE DELTA-ISOMERASE"/>
    <property type="match status" value="1"/>
</dbReference>
<dbReference type="Pfam" id="PF00293">
    <property type="entry name" value="NUDIX"/>
    <property type="match status" value="1"/>
</dbReference>
<dbReference type="CDD" id="cd04692">
    <property type="entry name" value="NUDIX_Hydrolase"/>
    <property type="match status" value="1"/>
</dbReference>
<accession>Q1ASE9</accession>
<keyword evidence="2" id="KW-0378">Hydrolase</keyword>
<dbReference type="eggNOG" id="COG1443">
    <property type="taxonomic scope" value="Bacteria"/>
</dbReference>
<protein>
    <submittedName>
        <fullName evidence="2">NUDIX hydrolase</fullName>
    </submittedName>
</protein>
<dbReference type="InterPro" id="IPR000086">
    <property type="entry name" value="NUDIX_hydrolase_dom"/>
</dbReference>
<dbReference type="InterPro" id="IPR015797">
    <property type="entry name" value="NUDIX_hydrolase-like_dom_sf"/>
</dbReference>
<dbReference type="OrthoDB" id="67499at2"/>
<dbReference type="SUPFAM" id="SSF55811">
    <property type="entry name" value="Nudix"/>
    <property type="match status" value="1"/>
</dbReference>
<dbReference type="Proteomes" id="UP000006637">
    <property type="component" value="Chromosome"/>
</dbReference>
<dbReference type="Gene3D" id="3.90.79.10">
    <property type="entry name" value="Nucleoside Triphosphate Pyrophosphohydrolase"/>
    <property type="match status" value="1"/>
</dbReference>
<dbReference type="RefSeq" id="WP_011565688.1">
    <property type="nucleotide sequence ID" value="NC_008148.1"/>
</dbReference>
<evidence type="ECO:0000259" key="1">
    <source>
        <dbReference type="PROSITE" id="PS51462"/>
    </source>
</evidence>
<dbReference type="PANTHER" id="PTHR10885">
    <property type="entry name" value="ISOPENTENYL-DIPHOSPHATE DELTA-ISOMERASE"/>
    <property type="match status" value="1"/>
</dbReference>
<dbReference type="HOGENOM" id="CLU_060552_1_0_11"/>
<dbReference type="AlphaFoldDB" id="Q1ASE9"/>
<dbReference type="KEGG" id="rxy:Rxyl_2765"/>
<dbReference type="GO" id="GO:0016787">
    <property type="term" value="F:hydrolase activity"/>
    <property type="evidence" value="ECO:0007669"/>
    <property type="project" value="UniProtKB-KW"/>
</dbReference>
<evidence type="ECO:0000313" key="2">
    <source>
        <dbReference type="EMBL" id="ABG05679.1"/>
    </source>
</evidence>
<organism evidence="2 3">
    <name type="scientific">Rubrobacter xylanophilus (strain DSM 9941 / JCM 11954 / NBRC 16129 / PRD-1)</name>
    <dbReference type="NCBI Taxonomy" id="266117"/>
    <lineage>
        <taxon>Bacteria</taxon>
        <taxon>Bacillati</taxon>
        <taxon>Actinomycetota</taxon>
        <taxon>Rubrobacteria</taxon>
        <taxon>Rubrobacterales</taxon>
        <taxon>Rubrobacteraceae</taxon>
        <taxon>Rubrobacter</taxon>
    </lineage>
</organism>
<proteinExistence type="predicted"/>
<dbReference type="EMBL" id="CP000386">
    <property type="protein sequence ID" value="ABG05679.1"/>
    <property type="molecule type" value="Genomic_DNA"/>
</dbReference>
<sequence>MGELVDVLDARGDRTGLAVPKEEAHRRGLWHRCFHCWVCGRDAAGEPYLLLQRRAAGKDTWPGYLDVTAAGHLRSGEEPLDGLRELEEELGLRPDPSRLIPLGTRRIEQEIPQGCDRELHYVFLLVDHTPPLRFRLQREEVASLVALSLSEAGRLLREGEARAVEYADGRATPARVRLAELVPDKGVGEVVAAARRALGGERVGRIFLF</sequence>